<proteinExistence type="predicted"/>
<dbReference type="InterPro" id="IPR036890">
    <property type="entry name" value="HATPase_C_sf"/>
</dbReference>
<dbReference type="GO" id="GO:0016301">
    <property type="term" value="F:kinase activity"/>
    <property type="evidence" value="ECO:0007669"/>
    <property type="project" value="UniProtKB-KW"/>
</dbReference>
<evidence type="ECO:0000313" key="3">
    <source>
        <dbReference type="Proteomes" id="UP000274762"/>
    </source>
</evidence>
<keyword evidence="2" id="KW-0418">Kinase</keyword>
<evidence type="ECO:0000259" key="1">
    <source>
        <dbReference type="Pfam" id="PF13581"/>
    </source>
</evidence>
<dbReference type="Proteomes" id="UP000274762">
    <property type="component" value="Unassembled WGS sequence"/>
</dbReference>
<keyword evidence="2" id="KW-0808">Transferase</keyword>
<gene>
    <name evidence="2" type="ORF">DFJ75_4621</name>
</gene>
<organism evidence="2 3">
    <name type="scientific">Williamsia marianensis</name>
    <dbReference type="NCBI Taxonomy" id="85044"/>
    <lineage>
        <taxon>Bacteria</taxon>
        <taxon>Bacillati</taxon>
        <taxon>Actinomycetota</taxon>
        <taxon>Actinomycetes</taxon>
        <taxon>Mycobacteriales</taxon>
        <taxon>Nocardiaceae</taxon>
        <taxon>Williamsia</taxon>
    </lineage>
</organism>
<dbReference type="Pfam" id="PF13581">
    <property type="entry name" value="HATPase_c_2"/>
    <property type="match status" value="1"/>
</dbReference>
<feature type="domain" description="Histidine kinase/HSP90-like ATPase" evidence="1">
    <location>
        <begin position="21"/>
        <end position="124"/>
    </location>
</feature>
<protein>
    <submittedName>
        <fullName evidence="2">Serine/threonine-protein kinase RsbW</fullName>
    </submittedName>
</protein>
<reference evidence="2 3" key="1">
    <citation type="submission" date="2018-10" db="EMBL/GenBank/DDBJ databases">
        <title>Sequencing the genomes of 1000 actinobacteria strains.</title>
        <authorList>
            <person name="Klenk H.-P."/>
        </authorList>
    </citation>
    <scope>NUCLEOTIDE SEQUENCE [LARGE SCALE GENOMIC DNA]</scope>
    <source>
        <strain evidence="2 3">DSM 44343</strain>
    </source>
</reference>
<accession>A0A315SCR3</accession>
<accession>A0A495K8S8</accession>
<sequence length="135" mass="14328">MVVGDVMRIDETAVAPVNIRVPADKSQVAMVRAIAETLAVLADFSLDEVADIKLAVDEAAMTIIGHAGPGAELTVAFTTAEHHFNGVVQSWLPSSNSLPQTGFGWHVLQTLTESVTVHEGEAENDGRLVAIELVK</sequence>
<name>A0A315SCR3_WILMA</name>
<dbReference type="Gene3D" id="3.30.565.10">
    <property type="entry name" value="Histidine kinase-like ATPase, C-terminal domain"/>
    <property type="match status" value="1"/>
</dbReference>
<dbReference type="InterPro" id="IPR003594">
    <property type="entry name" value="HATPase_dom"/>
</dbReference>
<dbReference type="AlphaFoldDB" id="A0A315SCR3"/>
<comment type="caution">
    <text evidence="2">The sequence shown here is derived from an EMBL/GenBank/DDBJ whole genome shotgun (WGS) entry which is preliminary data.</text>
</comment>
<dbReference type="EMBL" id="RBKV01000001">
    <property type="protein sequence ID" value="RKR97730.1"/>
    <property type="molecule type" value="Genomic_DNA"/>
</dbReference>
<evidence type="ECO:0000313" key="2">
    <source>
        <dbReference type="EMBL" id="RKR97730.1"/>
    </source>
</evidence>